<organism evidence="1 2">
    <name type="scientific">Choiromyces venosus 120613-1</name>
    <dbReference type="NCBI Taxonomy" id="1336337"/>
    <lineage>
        <taxon>Eukaryota</taxon>
        <taxon>Fungi</taxon>
        <taxon>Dikarya</taxon>
        <taxon>Ascomycota</taxon>
        <taxon>Pezizomycotina</taxon>
        <taxon>Pezizomycetes</taxon>
        <taxon>Pezizales</taxon>
        <taxon>Tuberaceae</taxon>
        <taxon>Choiromyces</taxon>
    </lineage>
</organism>
<reference evidence="1 2" key="1">
    <citation type="journal article" date="2018" name="Nat. Ecol. Evol.">
        <title>Pezizomycetes genomes reveal the molecular basis of ectomycorrhizal truffle lifestyle.</title>
        <authorList>
            <person name="Murat C."/>
            <person name="Payen T."/>
            <person name="Noel B."/>
            <person name="Kuo A."/>
            <person name="Morin E."/>
            <person name="Chen J."/>
            <person name="Kohler A."/>
            <person name="Krizsan K."/>
            <person name="Balestrini R."/>
            <person name="Da Silva C."/>
            <person name="Montanini B."/>
            <person name="Hainaut M."/>
            <person name="Levati E."/>
            <person name="Barry K.W."/>
            <person name="Belfiori B."/>
            <person name="Cichocki N."/>
            <person name="Clum A."/>
            <person name="Dockter R.B."/>
            <person name="Fauchery L."/>
            <person name="Guy J."/>
            <person name="Iotti M."/>
            <person name="Le Tacon F."/>
            <person name="Lindquist E.A."/>
            <person name="Lipzen A."/>
            <person name="Malagnac F."/>
            <person name="Mello A."/>
            <person name="Molinier V."/>
            <person name="Miyauchi S."/>
            <person name="Poulain J."/>
            <person name="Riccioni C."/>
            <person name="Rubini A."/>
            <person name="Sitrit Y."/>
            <person name="Splivallo R."/>
            <person name="Traeger S."/>
            <person name="Wang M."/>
            <person name="Zifcakova L."/>
            <person name="Wipf D."/>
            <person name="Zambonelli A."/>
            <person name="Paolocci F."/>
            <person name="Nowrousian M."/>
            <person name="Ottonello S."/>
            <person name="Baldrian P."/>
            <person name="Spatafora J.W."/>
            <person name="Henrissat B."/>
            <person name="Nagy L.G."/>
            <person name="Aury J.M."/>
            <person name="Wincker P."/>
            <person name="Grigoriev I.V."/>
            <person name="Bonfante P."/>
            <person name="Martin F.M."/>
        </authorList>
    </citation>
    <scope>NUCLEOTIDE SEQUENCE [LARGE SCALE GENOMIC DNA]</scope>
    <source>
        <strain evidence="1 2">120613-1</strain>
    </source>
</reference>
<gene>
    <name evidence="1" type="ORF">L873DRAFT_1791739</name>
</gene>
<protein>
    <submittedName>
        <fullName evidence="1">Uncharacterized protein</fullName>
    </submittedName>
</protein>
<keyword evidence="2" id="KW-1185">Reference proteome</keyword>
<sequence length="113" mass="12424">MLEDQIPEKAMGLSINGGFWLRHQFAIHRYTAAIPGSSMKALCTTTTITTTTSTITTYQDNNKVLVSGIEGEISTINKESLPVTLQLKPLNLPNQLPSTTIVKLPQSIERKIL</sequence>
<evidence type="ECO:0000313" key="1">
    <source>
        <dbReference type="EMBL" id="RPA96287.1"/>
    </source>
</evidence>
<accession>A0A3N4JG77</accession>
<name>A0A3N4JG77_9PEZI</name>
<dbReference type="AlphaFoldDB" id="A0A3N4JG77"/>
<dbReference type="Proteomes" id="UP000276215">
    <property type="component" value="Unassembled WGS sequence"/>
</dbReference>
<dbReference type="EMBL" id="ML120416">
    <property type="protein sequence ID" value="RPA96287.1"/>
    <property type="molecule type" value="Genomic_DNA"/>
</dbReference>
<evidence type="ECO:0000313" key="2">
    <source>
        <dbReference type="Proteomes" id="UP000276215"/>
    </source>
</evidence>
<proteinExistence type="predicted"/>